<keyword evidence="1" id="KW-0472">Membrane</keyword>
<keyword evidence="4" id="KW-1185">Reference proteome</keyword>
<feature type="transmembrane region" description="Helical" evidence="1">
    <location>
        <begin position="237"/>
        <end position="254"/>
    </location>
</feature>
<evidence type="ECO:0000313" key="4">
    <source>
        <dbReference type="Proteomes" id="UP001225316"/>
    </source>
</evidence>
<evidence type="ECO:0000256" key="1">
    <source>
        <dbReference type="SAM" id="Phobius"/>
    </source>
</evidence>
<dbReference type="EMBL" id="JARXHW010000037">
    <property type="protein sequence ID" value="MDQ8208675.1"/>
    <property type="molecule type" value="Genomic_DNA"/>
</dbReference>
<feature type="signal peptide" evidence="2">
    <location>
        <begin position="1"/>
        <end position="19"/>
    </location>
</feature>
<keyword evidence="1" id="KW-0812">Transmembrane</keyword>
<sequence>MKAITYPLTLIFAVSHAGAATIAQYNFNSGSTPYADVANASGLSAGDIVLGDQMDSAPNITTNYSSEGAGSLFVAGSAANAGSGSTSTAWGNANTNGLYFEFTLTPDAGQTLNLTNLELDVAAKGTDAFRLGVTSSLTGFDYADRLTITTESSSDADSIPNVLQSNLDGIKLLTDTGVDEDWGAGEGTIIDLSSSTFDNISAPVTFRIYGFQLNNNTSTNAIFFDDIQVNGTVIPEASSFALLAGFCTMGLVMVRRRR</sequence>
<name>A0ABU1AX00_9BACT</name>
<protein>
    <recommendedName>
        <fullName evidence="5">PEP-CTERM protein-sorting domain-containing protein</fullName>
    </recommendedName>
</protein>
<dbReference type="RefSeq" id="WP_308951305.1">
    <property type="nucleotide sequence ID" value="NZ_JARXHW010000037.1"/>
</dbReference>
<evidence type="ECO:0000313" key="3">
    <source>
        <dbReference type="EMBL" id="MDQ8208675.1"/>
    </source>
</evidence>
<keyword evidence="1" id="KW-1133">Transmembrane helix</keyword>
<keyword evidence="2" id="KW-0732">Signal</keyword>
<dbReference type="Proteomes" id="UP001225316">
    <property type="component" value="Unassembled WGS sequence"/>
</dbReference>
<feature type="chain" id="PRO_5045409927" description="PEP-CTERM protein-sorting domain-containing protein" evidence="2">
    <location>
        <begin position="20"/>
        <end position="258"/>
    </location>
</feature>
<evidence type="ECO:0008006" key="5">
    <source>
        <dbReference type="Google" id="ProtNLM"/>
    </source>
</evidence>
<organism evidence="3 4">
    <name type="scientific">Thalassobacterium maritimum</name>
    <dbReference type="NCBI Taxonomy" id="3041265"/>
    <lineage>
        <taxon>Bacteria</taxon>
        <taxon>Pseudomonadati</taxon>
        <taxon>Verrucomicrobiota</taxon>
        <taxon>Opitutia</taxon>
        <taxon>Puniceicoccales</taxon>
        <taxon>Coraliomargaritaceae</taxon>
        <taxon>Thalassobacterium</taxon>
    </lineage>
</organism>
<accession>A0ABU1AX00</accession>
<proteinExistence type="predicted"/>
<reference evidence="3 4" key="1">
    <citation type="submission" date="2023-04" db="EMBL/GenBank/DDBJ databases">
        <title>A novel bacteria isolated from coastal sediment.</title>
        <authorList>
            <person name="Liu X.-J."/>
            <person name="Du Z.-J."/>
        </authorList>
    </citation>
    <scope>NUCLEOTIDE SEQUENCE [LARGE SCALE GENOMIC DNA]</scope>
    <source>
        <strain evidence="3 4">SDUM461003</strain>
    </source>
</reference>
<gene>
    <name evidence="3" type="ORF">QEH52_14205</name>
</gene>
<comment type="caution">
    <text evidence="3">The sequence shown here is derived from an EMBL/GenBank/DDBJ whole genome shotgun (WGS) entry which is preliminary data.</text>
</comment>
<evidence type="ECO:0000256" key="2">
    <source>
        <dbReference type="SAM" id="SignalP"/>
    </source>
</evidence>